<dbReference type="AlphaFoldDB" id="A0A179FE95"/>
<feature type="signal peptide" evidence="1">
    <location>
        <begin position="1"/>
        <end position="22"/>
    </location>
</feature>
<keyword evidence="3" id="KW-1185">Reference proteome</keyword>
<keyword evidence="1" id="KW-0732">Signal</keyword>
<evidence type="ECO:0000313" key="3">
    <source>
        <dbReference type="Proteomes" id="UP000078397"/>
    </source>
</evidence>
<gene>
    <name evidence="2" type="ORF">VFPPC_09769</name>
</gene>
<dbReference type="EMBL" id="LSBJ02000006">
    <property type="protein sequence ID" value="OAQ63571.1"/>
    <property type="molecule type" value="Genomic_DNA"/>
</dbReference>
<name>A0A179FE95_METCM</name>
<dbReference type="InterPro" id="IPR032710">
    <property type="entry name" value="NTF2-like_dom_sf"/>
</dbReference>
<feature type="chain" id="PRO_5008101622" evidence="1">
    <location>
        <begin position="23"/>
        <end position="196"/>
    </location>
</feature>
<dbReference type="OrthoDB" id="3637354at2759"/>
<dbReference type="GeneID" id="28852241"/>
<sequence length="196" mass="21783">MHVTTARFLGVSQALWPFFAFASPLQRGSDEKSITKEQQEQIRDNYLALWGGDYTLSDKVLSSGVTLNIDRHPTANGSAPVIVNNSKEFMDFLKWSRTGWEKFAFKVVHWAADGHNIAIRWKLEAVMGEDYSAPTRAAADDHHCARGSTLKPGDHVTYNGTDFLVLNKCTGLVDEVNIAQDIMNLFHALGMTSVPV</sequence>
<comment type="caution">
    <text evidence="2">The sequence shown here is derived from an EMBL/GenBank/DDBJ whole genome shotgun (WGS) entry which is preliminary data.</text>
</comment>
<dbReference type="SUPFAM" id="SSF54427">
    <property type="entry name" value="NTF2-like"/>
    <property type="match status" value="1"/>
</dbReference>
<evidence type="ECO:0000313" key="2">
    <source>
        <dbReference type="EMBL" id="OAQ63571.1"/>
    </source>
</evidence>
<dbReference type="KEGG" id="pchm:VFPPC_09769"/>
<dbReference type="Proteomes" id="UP000078397">
    <property type="component" value="Unassembled WGS sequence"/>
</dbReference>
<dbReference type="RefSeq" id="XP_018141151.1">
    <property type="nucleotide sequence ID" value="XM_018288247.1"/>
</dbReference>
<organism evidence="2 3">
    <name type="scientific">Pochonia chlamydosporia 170</name>
    <dbReference type="NCBI Taxonomy" id="1380566"/>
    <lineage>
        <taxon>Eukaryota</taxon>
        <taxon>Fungi</taxon>
        <taxon>Dikarya</taxon>
        <taxon>Ascomycota</taxon>
        <taxon>Pezizomycotina</taxon>
        <taxon>Sordariomycetes</taxon>
        <taxon>Hypocreomycetidae</taxon>
        <taxon>Hypocreales</taxon>
        <taxon>Clavicipitaceae</taxon>
        <taxon>Pochonia</taxon>
    </lineage>
</organism>
<protein>
    <submittedName>
        <fullName evidence="2">SnoaL-like domain-containing protein</fullName>
    </submittedName>
</protein>
<dbReference type="Gene3D" id="3.10.450.50">
    <property type="match status" value="1"/>
</dbReference>
<proteinExistence type="predicted"/>
<accession>A0A179FE95</accession>
<evidence type="ECO:0000256" key="1">
    <source>
        <dbReference type="SAM" id="SignalP"/>
    </source>
</evidence>
<reference evidence="2 3" key="1">
    <citation type="journal article" date="2016" name="PLoS Pathog.">
        <title>Biosynthesis of antibiotic leucinostatins in bio-control fungus Purpureocillium lilacinum and their inhibition on phytophthora revealed by genome mining.</title>
        <authorList>
            <person name="Wang G."/>
            <person name="Liu Z."/>
            <person name="Lin R."/>
            <person name="Li E."/>
            <person name="Mao Z."/>
            <person name="Ling J."/>
            <person name="Yang Y."/>
            <person name="Yin W.B."/>
            <person name="Xie B."/>
        </authorList>
    </citation>
    <scope>NUCLEOTIDE SEQUENCE [LARGE SCALE GENOMIC DNA]</scope>
    <source>
        <strain evidence="2">170</strain>
    </source>
</reference>